<dbReference type="PANTHER" id="PTHR28047:SF5">
    <property type="entry name" value="PROTEIN DCG1"/>
    <property type="match status" value="1"/>
</dbReference>
<proteinExistence type="inferred from homology"/>
<dbReference type="InterPro" id="IPR015942">
    <property type="entry name" value="Asp/Glu/hydantoin_racemase"/>
</dbReference>
<keyword evidence="3" id="KW-1185">Reference proteome</keyword>
<evidence type="ECO:0000256" key="1">
    <source>
        <dbReference type="ARBA" id="ARBA00038414"/>
    </source>
</evidence>
<accession>A0A9X1IF15</accession>
<dbReference type="PANTHER" id="PTHR28047">
    <property type="entry name" value="PROTEIN DCG1"/>
    <property type="match status" value="1"/>
</dbReference>
<dbReference type="Pfam" id="PF01177">
    <property type="entry name" value="Asp_Glu_race"/>
    <property type="match status" value="1"/>
</dbReference>
<dbReference type="GO" id="GO:0047661">
    <property type="term" value="F:amino-acid racemase activity"/>
    <property type="evidence" value="ECO:0007669"/>
    <property type="project" value="InterPro"/>
</dbReference>
<comment type="similarity">
    <text evidence="1">Belongs to the HyuE racemase family.</text>
</comment>
<dbReference type="InterPro" id="IPR053714">
    <property type="entry name" value="Iso_Racemase_Enz_sf"/>
</dbReference>
<protein>
    <submittedName>
        <fullName evidence="2">Aspartate/glutamate racemase family protein</fullName>
    </submittedName>
</protein>
<gene>
    <name evidence="2" type="ORF">LHA35_15895</name>
</gene>
<dbReference type="Gene3D" id="3.40.50.12500">
    <property type="match status" value="1"/>
</dbReference>
<dbReference type="RefSeq" id="WP_226609652.1">
    <property type="nucleotide sequence ID" value="NZ_JAJAQI010000023.1"/>
</dbReference>
<sequence>MSERILVINPNASHSCTEGIGAALAPLPLPPGLALEVTHLPDGPPAIASWEDWHSVALPLCRLVEREQAAVYVIACVSDPGLEAVRAATARPVLGMFRCAVAAALTRAERFGVIGFVEASRARQRRALQVMGLEARLAGWEPLNLPMEVLTDPVAPRARIAAAARALAAGGAEAIVLGCTGMARHVAAAEDAAGLPVIEPCRAAGAMAVLAALSAASGHAGAGAPAMR</sequence>
<comment type="caution">
    <text evidence="2">The sequence shown here is derived from an EMBL/GenBank/DDBJ whole genome shotgun (WGS) entry which is preliminary data.</text>
</comment>
<name>A0A9X1IF15_9PROT</name>
<dbReference type="InterPro" id="IPR052186">
    <property type="entry name" value="Hydantoin_racemase-like"/>
</dbReference>
<dbReference type="AlphaFoldDB" id="A0A9X1IF15"/>
<evidence type="ECO:0000313" key="3">
    <source>
        <dbReference type="Proteomes" id="UP001139311"/>
    </source>
</evidence>
<reference evidence="2" key="1">
    <citation type="submission" date="2021-10" db="EMBL/GenBank/DDBJ databases">
        <title>Roseicella aerolatum sp. nov., isolated from aerosols of e-waste dismantling site.</title>
        <authorList>
            <person name="Qin T."/>
        </authorList>
    </citation>
    <scope>NUCLEOTIDE SEQUENCE</scope>
    <source>
        <strain evidence="2">GB24</strain>
    </source>
</reference>
<evidence type="ECO:0000313" key="2">
    <source>
        <dbReference type="EMBL" id="MCB4823217.1"/>
    </source>
</evidence>
<dbReference type="Proteomes" id="UP001139311">
    <property type="component" value="Unassembled WGS sequence"/>
</dbReference>
<organism evidence="2 3">
    <name type="scientific">Roseicella aerolata</name>
    <dbReference type="NCBI Taxonomy" id="2883479"/>
    <lineage>
        <taxon>Bacteria</taxon>
        <taxon>Pseudomonadati</taxon>
        <taxon>Pseudomonadota</taxon>
        <taxon>Alphaproteobacteria</taxon>
        <taxon>Acetobacterales</taxon>
        <taxon>Roseomonadaceae</taxon>
        <taxon>Roseicella</taxon>
    </lineage>
</organism>
<dbReference type="EMBL" id="JAJAQI010000023">
    <property type="protein sequence ID" value="MCB4823217.1"/>
    <property type="molecule type" value="Genomic_DNA"/>
</dbReference>